<comment type="caution">
    <text evidence="2">The sequence shown here is derived from an EMBL/GenBank/DDBJ whole genome shotgun (WGS) entry which is preliminary data.</text>
</comment>
<dbReference type="Proteomes" id="UP001501475">
    <property type="component" value="Unassembled WGS sequence"/>
</dbReference>
<dbReference type="InterPro" id="IPR024983">
    <property type="entry name" value="CHAT_dom"/>
</dbReference>
<name>A0ABP4W6L6_9MICO</name>
<dbReference type="Pfam" id="PF12770">
    <property type="entry name" value="CHAT"/>
    <property type="match status" value="1"/>
</dbReference>
<accession>A0ABP4W6L6</accession>
<evidence type="ECO:0000313" key="3">
    <source>
        <dbReference type="Proteomes" id="UP001501475"/>
    </source>
</evidence>
<keyword evidence="3" id="KW-1185">Reference proteome</keyword>
<reference evidence="3" key="1">
    <citation type="journal article" date="2019" name="Int. J. Syst. Evol. Microbiol.">
        <title>The Global Catalogue of Microorganisms (GCM) 10K type strain sequencing project: providing services to taxonomists for standard genome sequencing and annotation.</title>
        <authorList>
            <consortium name="The Broad Institute Genomics Platform"/>
            <consortium name="The Broad Institute Genome Sequencing Center for Infectious Disease"/>
            <person name="Wu L."/>
            <person name="Ma J."/>
        </authorList>
    </citation>
    <scope>NUCLEOTIDE SEQUENCE [LARGE SCALE GENOMIC DNA]</scope>
    <source>
        <strain evidence="3">JCM 15591</strain>
    </source>
</reference>
<gene>
    <name evidence="2" type="ORF">GCM10009810_03690</name>
</gene>
<dbReference type="RefSeq" id="WP_344061281.1">
    <property type="nucleotide sequence ID" value="NZ_BAAAPN010000011.1"/>
</dbReference>
<dbReference type="EMBL" id="BAAAPN010000011">
    <property type="protein sequence ID" value="GAA1746442.1"/>
    <property type="molecule type" value="Genomic_DNA"/>
</dbReference>
<evidence type="ECO:0000313" key="2">
    <source>
        <dbReference type="EMBL" id="GAA1746442.1"/>
    </source>
</evidence>
<dbReference type="SUPFAM" id="SSF48452">
    <property type="entry name" value="TPR-like"/>
    <property type="match status" value="2"/>
</dbReference>
<dbReference type="InterPro" id="IPR011990">
    <property type="entry name" value="TPR-like_helical_dom_sf"/>
</dbReference>
<protein>
    <submittedName>
        <fullName evidence="2">CHAT domain-containing protein</fullName>
    </submittedName>
</protein>
<organism evidence="2 3">
    <name type="scientific">Nostocoides vanveenii</name>
    <dbReference type="NCBI Taxonomy" id="330835"/>
    <lineage>
        <taxon>Bacteria</taxon>
        <taxon>Bacillati</taxon>
        <taxon>Actinomycetota</taxon>
        <taxon>Actinomycetes</taxon>
        <taxon>Micrococcales</taxon>
        <taxon>Intrasporangiaceae</taxon>
        <taxon>Nostocoides</taxon>
    </lineage>
</organism>
<dbReference type="Gene3D" id="1.25.40.10">
    <property type="entry name" value="Tetratricopeptide repeat domain"/>
    <property type="match status" value="1"/>
</dbReference>
<sequence>MPSLESLEGLRREALRQNNSGRHREAAATYRRLLRQLDRYDAAAGVMPNPGARTLRVRALIGMSFTMTLSARPVDALALLDQAENIAGDRGDLRSIVHRQRGVVLANLGRVRDSLHEFDLAARDEGALTDMDVILLLMNRALSHAHLGHAAQAAADTDRLLDLADPERFPVERFMGTYNAGMIAYLAGDLPGALETMHRADTMAVEVPRAPGRLDHATVLLDAGLAADAIRVADSAVTEAAAHGQRLFVAQLHTLRSRAFLLLGRPADAYAAASAALAQLPRGKGAVEPRAAAQLTALSAQLDRGDAPRPIARRAEAILTQALESGSANVLAAQLVAAEAWLGIDPARAQAVIEGWQTELVVSLSNRLRLRHVKAASAIARGDQPTARRVLRAAAADLRAGQRTVASLDIGAARALHTVPLVTLDIEVALRSGPAAVFAATERWRIATAPMAAVRPPADDETAAMVARLRAAHAQLAEAPPDAAPGLRAGIRDLERAVRMRDWSSRPSASSLAPEHQITMSLARERLAADGSVAVSLFTHDGVIHALVIGDGRPRIEAGMPAARAEELGRRVMADLRMVTTTAAARRLGSVRAALAAELAELDAGLLGTLRIGDRPLLILPTRYVSGLPWALLPRLAGVPVLVAGSVTAALTPAPPAPARPAVQILTGPGLGTGEREAEAVAGAWRSRGDVHVDSNASGAALRRALGSGTHVHISAHGRHEDQSPLFSRLDLADGPIFAYDLQDGGIAARSIVLSACEIGGSTSGPGEGSIGFANTLLALGACSVVAAATPVPDDLATDVAGHLHRGLAAGATVDVALASAIAASGHDAGVFGAFGRRC</sequence>
<feature type="domain" description="CHAT" evidence="1">
    <location>
        <begin position="669"/>
        <end position="821"/>
    </location>
</feature>
<proteinExistence type="predicted"/>
<evidence type="ECO:0000259" key="1">
    <source>
        <dbReference type="Pfam" id="PF12770"/>
    </source>
</evidence>